<evidence type="ECO:0000313" key="2">
    <source>
        <dbReference type="EMBL" id="SFU40988.1"/>
    </source>
</evidence>
<protein>
    <submittedName>
        <fullName evidence="2">Zinc dependent phospholipase C</fullName>
    </submittedName>
</protein>
<feature type="domain" description="Phospholipase C/D" evidence="1">
    <location>
        <begin position="1"/>
        <end position="164"/>
    </location>
</feature>
<organism evidence="2 3">
    <name type="scientific">Eubacterium pyruvativorans</name>
    <dbReference type="NCBI Taxonomy" id="155865"/>
    <lineage>
        <taxon>Bacteria</taxon>
        <taxon>Bacillati</taxon>
        <taxon>Bacillota</taxon>
        <taxon>Clostridia</taxon>
        <taxon>Eubacteriales</taxon>
        <taxon>Eubacteriaceae</taxon>
        <taxon>Eubacterium</taxon>
    </lineage>
</organism>
<dbReference type="STRING" id="155865.SAMN05216515_104126"/>
<proteinExistence type="predicted"/>
<keyword evidence="3" id="KW-1185">Reference proteome</keyword>
<dbReference type="InterPro" id="IPR029002">
    <property type="entry name" value="PLPC/GPLD1"/>
</dbReference>
<evidence type="ECO:0000259" key="1">
    <source>
        <dbReference type="Pfam" id="PF00882"/>
    </source>
</evidence>
<dbReference type="Proteomes" id="UP000198817">
    <property type="component" value="Unassembled WGS sequence"/>
</dbReference>
<dbReference type="OrthoDB" id="9810528at2"/>
<sequence>MPSTFAHHLHGQLVLDRCPEEIASIIRENRELFDIGVHGPDILFYYNAIHSNRANRFGHYLHHHPAFLFFGPASAAERGKRAPVDESESRRRLAYLAGFVCHFVLDSACHPYVQRKIEVDGIPHGVIEGDFERFLIRLSGGDPVRTRLTDQIIPSEENAETIRAFLPEFSSRDIQKCLRDMKFWHNVIYARTPVKRGLLYAGMEIIRMYPQLNGRVMRPAPNPDCADSSLRLLKYMNRSLDPAVGLIEEYFAFLRGERPLPAAFGATFSYGRAYRKIPVYSLKKEREYAVPDASGIS</sequence>
<reference evidence="2 3" key="1">
    <citation type="submission" date="2016-10" db="EMBL/GenBank/DDBJ databases">
        <authorList>
            <person name="de Groot N.N."/>
        </authorList>
    </citation>
    <scope>NUCLEOTIDE SEQUENCE [LARGE SCALE GENOMIC DNA]</scope>
    <source>
        <strain evidence="2 3">KHGC13</strain>
    </source>
</reference>
<name>A0A1I7FXT8_9FIRM</name>
<dbReference type="AlphaFoldDB" id="A0A1I7FXT8"/>
<dbReference type="Pfam" id="PF00882">
    <property type="entry name" value="Zn_dep_PLPC"/>
    <property type="match status" value="1"/>
</dbReference>
<gene>
    <name evidence="2" type="ORF">SAMN05216508_1045</name>
</gene>
<evidence type="ECO:0000313" key="3">
    <source>
        <dbReference type="Proteomes" id="UP000198817"/>
    </source>
</evidence>
<dbReference type="RefSeq" id="WP_090470233.1">
    <property type="nucleotide sequence ID" value="NZ_FOWF01000004.1"/>
</dbReference>
<dbReference type="EMBL" id="FPBT01000004">
    <property type="protein sequence ID" value="SFU40988.1"/>
    <property type="molecule type" value="Genomic_DNA"/>
</dbReference>
<accession>A0A1I7FXT8</accession>